<dbReference type="Proteomes" id="UP000038802">
    <property type="component" value="Unassembled WGS sequence"/>
</dbReference>
<dbReference type="AlphaFoldDB" id="A0A0U0RC37"/>
<organism evidence="1 2">
    <name type="scientific">Mycobacterium tuberculosis</name>
    <dbReference type="NCBI Taxonomy" id="1773"/>
    <lineage>
        <taxon>Bacteria</taxon>
        <taxon>Bacillati</taxon>
        <taxon>Actinomycetota</taxon>
        <taxon>Actinomycetes</taxon>
        <taxon>Mycobacteriales</taxon>
        <taxon>Mycobacteriaceae</taxon>
        <taxon>Mycobacterium</taxon>
        <taxon>Mycobacterium tuberculosis complex</taxon>
    </lineage>
</organism>
<accession>A0A0U0RC37</accession>
<proteinExistence type="predicted"/>
<evidence type="ECO:0000313" key="1">
    <source>
        <dbReference type="EMBL" id="COV93454.1"/>
    </source>
</evidence>
<dbReference type="EMBL" id="CSAE01000247">
    <property type="protein sequence ID" value="COV93454.1"/>
    <property type="molecule type" value="Genomic_DNA"/>
</dbReference>
<gene>
    <name evidence="1" type="ORF">ERS007703_02341</name>
</gene>
<protein>
    <submittedName>
        <fullName evidence="1">Uncharacterized protein</fullName>
    </submittedName>
</protein>
<sequence>MSLSVSNTPLTSNAKAVRVQASVVRSACSPRSLAAVE</sequence>
<name>A0A0U0RC37_MYCTX</name>
<evidence type="ECO:0000313" key="2">
    <source>
        <dbReference type="Proteomes" id="UP000038802"/>
    </source>
</evidence>
<reference evidence="2" key="1">
    <citation type="submission" date="2015-03" db="EMBL/GenBank/DDBJ databases">
        <authorList>
            <consortium name="Pathogen Informatics"/>
        </authorList>
    </citation>
    <scope>NUCLEOTIDE SEQUENCE [LARGE SCALE GENOMIC DNA]</scope>
    <source>
        <strain evidence="2">K00500041</strain>
    </source>
</reference>